<keyword evidence="2" id="KW-0809">Transit peptide</keyword>
<comment type="similarity">
    <text evidence="1">Belongs to the ATP12 family.</text>
</comment>
<keyword evidence="6" id="KW-1185">Reference proteome</keyword>
<dbReference type="Gene3D" id="3.30.2180.10">
    <property type="entry name" value="ATP12-like"/>
    <property type="match status" value="1"/>
</dbReference>
<dbReference type="EMBL" id="CP000747">
    <property type="protein sequence ID" value="ACG77682.1"/>
    <property type="molecule type" value="Genomic_DNA"/>
</dbReference>
<dbReference type="STRING" id="450851.PHZ_c1268"/>
<sequence length="243" mass="26486">MRKGFHEPAEKPRRFYKDVSVGEDAAGFAVLLDGRALRTPKGQPFRAPSREIAEQVAEEWAAQGETLELATMHATRLANTALESISQNREAVAGQVAQYAASDLVCYFAEGPEALVSRQVAAWGPVLERAQAEEGLSFVRAAGIVHREQPSETLEKVRALALELDDFALSGLAFGVALFGSAVLGIAVLRGWLGGEAAFELSRVDEAFQEEKWGVDAEAAERADKLRDEARMLERWFRGLDAA</sequence>
<keyword evidence="4" id="KW-0812">Transmembrane</keyword>
<reference evidence="5 6" key="1">
    <citation type="journal article" date="2008" name="BMC Genomics">
        <title>Complete genome of Phenylobacterium zucineum - a novel facultative intracellular bacterium isolated from human erythroleukemia cell line K562.</title>
        <authorList>
            <person name="Luo Y."/>
            <person name="Xu X."/>
            <person name="Ding Z."/>
            <person name="Liu Z."/>
            <person name="Zhang B."/>
            <person name="Yan Z."/>
            <person name="Sun J."/>
            <person name="Hu S."/>
            <person name="Hu X."/>
        </authorList>
    </citation>
    <scope>NUCLEOTIDE SEQUENCE [LARGE SCALE GENOMIC DNA]</scope>
    <source>
        <strain evidence="5 6">HLK1</strain>
    </source>
</reference>
<evidence type="ECO:0000256" key="4">
    <source>
        <dbReference type="SAM" id="Phobius"/>
    </source>
</evidence>
<dbReference type="RefSeq" id="WP_012521826.1">
    <property type="nucleotide sequence ID" value="NC_011144.1"/>
</dbReference>
<gene>
    <name evidence="5" type="ordered locus">PHZ_c1268</name>
</gene>
<dbReference type="InterPro" id="IPR011419">
    <property type="entry name" value="ATP12_ATP_synth-F1-assembly"/>
</dbReference>
<dbReference type="HOGENOM" id="CLU_047893_3_0_5"/>
<evidence type="ECO:0000256" key="2">
    <source>
        <dbReference type="ARBA" id="ARBA00022946"/>
    </source>
</evidence>
<dbReference type="KEGG" id="pzu:PHZ_c1268"/>
<evidence type="ECO:0000313" key="5">
    <source>
        <dbReference type="EMBL" id="ACG77682.1"/>
    </source>
</evidence>
<evidence type="ECO:0000313" key="6">
    <source>
        <dbReference type="Proteomes" id="UP000001868"/>
    </source>
</evidence>
<evidence type="ECO:0000256" key="3">
    <source>
        <dbReference type="ARBA" id="ARBA00023186"/>
    </source>
</evidence>
<dbReference type="PANTHER" id="PTHR21013:SF10">
    <property type="entry name" value="ATP SYNTHASE MITOCHONDRIAL F1 COMPLEX ASSEMBLY FACTOR 2"/>
    <property type="match status" value="1"/>
</dbReference>
<dbReference type="AlphaFoldDB" id="B4R912"/>
<proteinExistence type="inferred from homology"/>
<dbReference type="Pfam" id="PF07542">
    <property type="entry name" value="ATP12"/>
    <property type="match status" value="1"/>
</dbReference>
<keyword evidence="4" id="KW-0472">Membrane</keyword>
<keyword evidence="4" id="KW-1133">Transmembrane helix</keyword>
<dbReference type="GO" id="GO:0043461">
    <property type="term" value="P:proton-transporting ATP synthase complex assembly"/>
    <property type="evidence" value="ECO:0007669"/>
    <property type="project" value="InterPro"/>
</dbReference>
<dbReference type="eggNOG" id="COG5387">
    <property type="taxonomic scope" value="Bacteria"/>
</dbReference>
<dbReference type="InterPro" id="IPR042272">
    <property type="entry name" value="ATP12_ATP_synth-F1-assembly_N"/>
</dbReference>
<organism evidence="5 6">
    <name type="scientific">Phenylobacterium zucineum (strain HLK1)</name>
    <dbReference type="NCBI Taxonomy" id="450851"/>
    <lineage>
        <taxon>Bacteria</taxon>
        <taxon>Pseudomonadati</taxon>
        <taxon>Pseudomonadota</taxon>
        <taxon>Alphaproteobacteria</taxon>
        <taxon>Caulobacterales</taxon>
        <taxon>Caulobacteraceae</taxon>
        <taxon>Phenylobacterium</taxon>
    </lineage>
</organism>
<feature type="transmembrane region" description="Helical" evidence="4">
    <location>
        <begin position="167"/>
        <end position="193"/>
    </location>
</feature>
<dbReference type="Proteomes" id="UP000001868">
    <property type="component" value="Chromosome"/>
</dbReference>
<dbReference type="Gene3D" id="1.10.3580.10">
    <property type="entry name" value="ATP12 ATPase"/>
    <property type="match status" value="1"/>
</dbReference>
<dbReference type="InterPro" id="IPR023335">
    <property type="entry name" value="ATP12_ortho_dom_sf"/>
</dbReference>
<dbReference type="SUPFAM" id="SSF160909">
    <property type="entry name" value="ATP12-like"/>
    <property type="match status" value="1"/>
</dbReference>
<accession>B4R912</accession>
<name>B4R912_PHEZH</name>
<protein>
    <submittedName>
        <fullName evidence="5">ATP synthase F1 complex assembly factor 2</fullName>
    </submittedName>
</protein>
<dbReference type="PANTHER" id="PTHR21013">
    <property type="entry name" value="ATP SYNTHASE MITOCHONDRIAL F1 COMPLEX ASSEMBLY FACTOR 2/ATP12 PROTEIN, MITOCHONDRIAL PRECURSOR"/>
    <property type="match status" value="1"/>
</dbReference>
<evidence type="ECO:0000256" key="1">
    <source>
        <dbReference type="ARBA" id="ARBA00008231"/>
    </source>
</evidence>
<keyword evidence="3" id="KW-0143">Chaperone</keyword>